<evidence type="ECO:0000313" key="1">
    <source>
        <dbReference type="EMBL" id="CAJ2646210.1"/>
    </source>
</evidence>
<name>A0ACB0JRH0_TRIPR</name>
<dbReference type="EMBL" id="CASHSV030000109">
    <property type="protein sequence ID" value="CAJ2646210.1"/>
    <property type="molecule type" value="Genomic_DNA"/>
</dbReference>
<accession>A0ACB0JRH0</accession>
<reference evidence="1" key="1">
    <citation type="submission" date="2023-10" db="EMBL/GenBank/DDBJ databases">
        <authorList>
            <person name="Rodriguez Cubillos JULIANA M."/>
            <person name="De Vega J."/>
        </authorList>
    </citation>
    <scope>NUCLEOTIDE SEQUENCE</scope>
</reference>
<proteinExistence type="predicted"/>
<evidence type="ECO:0000313" key="2">
    <source>
        <dbReference type="Proteomes" id="UP001177021"/>
    </source>
</evidence>
<organism evidence="1 2">
    <name type="scientific">Trifolium pratense</name>
    <name type="common">Red clover</name>
    <dbReference type="NCBI Taxonomy" id="57577"/>
    <lineage>
        <taxon>Eukaryota</taxon>
        <taxon>Viridiplantae</taxon>
        <taxon>Streptophyta</taxon>
        <taxon>Embryophyta</taxon>
        <taxon>Tracheophyta</taxon>
        <taxon>Spermatophyta</taxon>
        <taxon>Magnoliopsida</taxon>
        <taxon>eudicotyledons</taxon>
        <taxon>Gunneridae</taxon>
        <taxon>Pentapetalae</taxon>
        <taxon>rosids</taxon>
        <taxon>fabids</taxon>
        <taxon>Fabales</taxon>
        <taxon>Fabaceae</taxon>
        <taxon>Papilionoideae</taxon>
        <taxon>50 kb inversion clade</taxon>
        <taxon>NPAAA clade</taxon>
        <taxon>Hologalegina</taxon>
        <taxon>IRL clade</taxon>
        <taxon>Trifolieae</taxon>
        <taxon>Trifolium</taxon>
    </lineage>
</organism>
<keyword evidence="2" id="KW-1185">Reference proteome</keyword>
<dbReference type="Proteomes" id="UP001177021">
    <property type="component" value="Unassembled WGS sequence"/>
</dbReference>
<protein>
    <submittedName>
        <fullName evidence="1">Uncharacterized protein</fullName>
    </submittedName>
</protein>
<comment type="caution">
    <text evidence="1">The sequence shown here is derived from an EMBL/GenBank/DDBJ whole genome shotgun (WGS) entry which is preliminary data.</text>
</comment>
<sequence length="192" mass="21915">MEISQVGVRTRSRAALAMEEEATSSAAQRISKRRKINNRNENRKLSKKSPTVLPELEPSSGSISDEEFPASCCSSNGSDGITEERIKSLDLEVESAQVETSTCNCGEEEKQRIFCECRREMNRSSEFQGNSQETNSHRQNSSPKNMPTEFELDEFFSAAEKNIQKKFQEKYNYDIVKDVPLKGRYEWVELKP</sequence>
<gene>
    <name evidence="1" type="ORF">MILVUS5_LOCUS14960</name>
</gene>